<evidence type="ECO:0000259" key="8">
    <source>
        <dbReference type="PROSITE" id="PS51194"/>
    </source>
</evidence>
<dbReference type="Gene3D" id="3.40.50.300">
    <property type="entry name" value="P-loop containing nucleotide triphosphate hydrolases"/>
    <property type="match status" value="2"/>
</dbReference>
<dbReference type="STRING" id="205917.A0A4Y9ZA90"/>
<dbReference type="OrthoDB" id="10256233at2759"/>
<dbReference type="PANTHER" id="PTHR47963:SF8">
    <property type="entry name" value="ATP-DEPENDENT RNA HELICASE DEAD"/>
    <property type="match status" value="1"/>
</dbReference>
<dbReference type="PANTHER" id="PTHR47963">
    <property type="entry name" value="DEAD-BOX ATP-DEPENDENT RNA HELICASE 47, MITOCHONDRIAL"/>
    <property type="match status" value="1"/>
</dbReference>
<keyword evidence="5" id="KW-0067">ATP-binding</keyword>
<dbReference type="InterPro" id="IPR014001">
    <property type="entry name" value="Helicase_ATP-bd"/>
</dbReference>
<name>A0A4Y9ZA90_9AGAM</name>
<sequence>MSFLPPSSISSFLSFYTACRRCIARPLPVLRFASTAASHNAAQLPRPAFSGLGLSLGAIQGMQTAFPVIRDATDAQRQFIPAIMGGKNLLLKGPTGSGKSFGLVLALLSKYRPPEPKTRPKISTLLIVPHRDLAYQFLHWIERVVHAANPSQSIPSLVQVLVRGSSTPLSQQAAQLRDSPPHLLIGTPQAILDVIHEDPTCINLKGFSSVAVDEVDYLIDYVPSESTKFTKTKVELRMRKHPTPTKQLLDMIYAERITQAKQSLLQRVGSKIAPPDSLPQLVLCSATFRSGLRQQIFASKWLGRGQGELIKVKGEAIQNEPEQEDQDTVIGGRNVQHCALVVSETGDIRNIDGAVEAEGASSQEAAEEEPAVVTASSDSLPVNLPELPEEMLERFSMTASPFHPPVMEAIAAAFAVDVPGVAMLVLPASAPVQRAVYELRMLGVNAVGLDLLSNERGRSHLLRGSGAAVEDDPTLLVTTLATTRGLDLPDLSHVFILGVCTARKVDSYLHLAGRAGRFGRGGKVVSVLEERREVVNEEKRTWKDEPRQYSLMLKTLGLQATRHESFY</sequence>
<dbReference type="GO" id="GO:0005524">
    <property type="term" value="F:ATP binding"/>
    <property type="evidence" value="ECO:0007669"/>
    <property type="project" value="UniProtKB-KW"/>
</dbReference>
<dbReference type="PROSITE" id="PS51194">
    <property type="entry name" value="HELICASE_CTER"/>
    <property type="match status" value="1"/>
</dbReference>
<evidence type="ECO:0000313" key="10">
    <source>
        <dbReference type="Proteomes" id="UP000298327"/>
    </source>
</evidence>
<evidence type="ECO:0000259" key="7">
    <source>
        <dbReference type="PROSITE" id="PS51192"/>
    </source>
</evidence>
<dbReference type="PROSITE" id="PS51192">
    <property type="entry name" value="HELICASE_ATP_BIND_1"/>
    <property type="match status" value="1"/>
</dbReference>
<evidence type="ECO:0000256" key="3">
    <source>
        <dbReference type="ARBA" id="ARBA00022801"/>
    </source>
</evidence>
<evidence type="ECO:0000256" key="5">
    <source>
        <dbReference type="ARBA" id="ARBA00022840"/>
    </source>
</evidence>
<organism evidence="9 10">
    <name type="scientific">Dentipellis fragilis</name>
    <dbReference type="NCBI Taxonomy" id="205917"/>
    <lineage>
        <taxon>Eukaryota</taxon>
        <taxon>Fungi</taxon>
        <taxon>Dikarya</taxon>
        <taxon>Basidiomycota</taxon>
        <taxon>Agaricomycotina</taxon>
        <taxon>Agaricomycetes</taxon>
        <taxon>Russulales</taxon>
        <taxon>Hericiaceae</taxon>
        <taxon>Dentipellis</taxon>
    </lineage>
</organism>
<dbReference type="EMBL" id="SEOQ01000051">
    <property type="protein sequence ID" value="TFY71452.1"/>
    <property type="molecule type" value="Genomic_DNA"/>
</dbReference>
<dbReference type="GO" id="GO:0003723">
    <property type="term" value="F:RNA binding"/>
    <property type="evidence" value="ECO:0007669"/>
    <property type="project" value="TreeGrafter"/>
</dbReference>
<evidence type="ECO:0000313" key="9">
    <source>
        <dbReference type="EMBL" id="TFY71452.1"/>
    </source>
</evidence>
<proteinExistence type="predicted"/>
<keyword evidence="4" id="KW-0347">Helicase</keyword>
<feature type="region of interest" description="Disordered" evidence="6">
    <location>
        <begin position="357"/>
        <end position="380"/>
    </location>
</feature>
<dbReference type="GO" id="GO:0016787">
    <property type="term" value="F:hydrolase activity"/>
    <property type="evidence" value="ECO:0007669"/>
    <property type="project" value="UniProtKB-KW"/>
</dbReference>
<evidence type="ECO:0000256" key="2">
    <source>
        <dbReference type="ARBA" id="ARBA00022741"/>
    </source>
</evidence>
<keyword evidence="3" id="KW-0378">Hydrolase</keyword>
<evidence type="ECO:0000256" key="1">
    <source>
        <dbReference type="ARBA" id="ARBA00012552"/>
    </source>
</evidence>
<dbReference type="GO" id="GO:0003724">
    <property type="term" value="F:RNA helicase activity"/>
    <property type="evidence" value="ECO:0007669"/>
    <property type="project" value="UniProtKB-EC"/>
</dbReference>
<dbReference type="Pfam" id="PF00270">
    <property type="entry name" value="DEAD"/>
    <property type="match status" value="1"/>
</dbReference>
<dbReference type="EC" id="3.6.4.13" evidence="1"/>
<dbReference type="InterPro" id="IPR001650">
    <property type="entry name" value="Helicase_C-like"/>
</dbReference>
<accession>A0A4Y9ZA90</accession>
<dbReference type="Proteomes" id="UP000298327">
    <property type="component" value="Unassembled WGS sequence"/>
</dbReference>
<dbReference type="InterPro" id="IPR027417">
    <property type="entry name" value="P-loop_NTPase"/>
</dbReference>
<keyword evidence="2" id="KW-0547">Nucleotide-binding</keyword>
<dbReference type="SUPFAM" id="SSF52540">
    <property type="entry name" value="P-loop containing nucleoside triphosphate hydrolases"/>
    <property type="match status" value="1"/>
</dbReference>
<protein>
    <recommendedName>
        <fullName evidence="1">RNA helicase</fullName>
        <ecNumber evidence="1">3.6.4.13</ecNumber>
    </recommendedName>
</protein>
<dbReference type="InterPro" id="IPR011545">
    <property type="entry name" value="DEAD/DEAH_box_helicase_dom"/>
</dbReference>
<reference evidence="9 10" key="1">
    <citation type="submission" date="2019-02" db="EMBL/GenBank/DDBJ databases">
        <title>Genome sequencing of the rare red list fungi Dentipellis fragilis.</title>
        <authorList>
            <person name="Buettner E."/>
            <person name="Kellner H."/>
        </authorList>
    </citation>
    <scope>NUCLEOTIDE SEQUENCE [LARGE SCALE GENOMIC DNA]</scope>
    <source>
        <strain evidence="9 10">DSM 105465</strain>
    </source>
</reference>
<dbReference type="Pfam" id="PF00271">
    <property type="entry name" value="Helicase_C"/>
    <property type="match status" value="1"/>
</dbReference>
<keyword evidence="10" id="KW-1185">Reference proteome</keyword>
<dbReference type="InterPro" id="IPR050547">
    <property type="entry name" value="DEAD_box_RNA_helicases"/>
</dbReference>
<feature type="domain" description="Helicase C-terminal" evidence="8">
    <location>
        <begin position="383"/>
        <end position="557"/>
    </location>
</feature>
<dbReference type="SMART" id="SM00487">
    <property type="entry name" value="DEXDc"/>
    <property type="match status" value="1"/>
</dbReference>
<dbReference type="SMART" id="SM00490">
    <property type="entry name" value="HELICc"/>
    <property type="match status" value="1"/>
</dbReference>
<dbReference type="AlphaFoldDB" id="A0A4Y9ZA90"/>
<evidence type="ECO:0000256" key="6">
    <source>
        <dbReference type="SAM" id="MobiDB-lite"/>
    </source>
</evidence>
<gene>
    <name evidence="9" type="ORF">EVG20_g1569</name>
</gene>
<feature type="domain" description="Helicase ATP-binding" evidence="7">
    <location>
        <begin position="80"/>
        <end position="306"/>
    </location>
</feature>
<comment type="caution">
    <text evidence="9">The sequence shown here is derived from an EMBL/GenBank/DDBJ whole genome shotgun (WGS) entry which is preliminary data.</text>
</comment>
<evidence type="ECO:0000256" key="4">
    <source>
        <dbReference type="ARBA" id="ARBA00022806"/>
    </source>
</evidence>